<evidence type="ECO:0000256" key="4">
    <source>
        <dbReference type="ARBA" id="ARBA00022642"/>
    </source>
</evidence>
<comment type="similarity">
    <text evidence="3 11">Belongs to the NadD family.</text>
</comment>
<dbReference type="SUPFAM" id="SSF52374">
    <property type="entry name" value="Nucleotidylyl transferase"/>
    <property type="match status" value="1"/>
</dbReference>
<keyword evidence="9 11" id="KW-0520">NAD</keyword>
<keyword evidence="8 11" id="KW-0067">ATP-binding</keyword>
<dbReference type="GO" id="GO:0009435">
    <property type="term" value="P:NAD+ biosynthetic process"/>
    <property type="evidence" value="ECO:0007669"/>
    <property type="project" value="UniProtKB-UniRule"/>
</dbReference>
<dbReference type="KEGG" id="hdt:HYPDE_23598"/>
<dbReference type="eggNOG" id="COG1057">
    <property type="taxonomic scope" value="Bacteria"/>
</dbReference>
<keyword evidence="14" id="KW-1185">Reference proteome</keyword>
<dbReference type="EMBL" id="CP005587">
    <property type="protein sequence ID" value="AGK56405.1"/>
    <property type="molecule type" value="Genomic_DNA"/>
</dbReference>
<dbReference type="NCBIfam" id="NF000845">
    <property type="entry name" value="PRK00071.2-4"/>
    <property type="match status" value="1"/>
</dbReference>
<sequence>MTRKIPQQSFGSLRVHPPPCLTGQRIGVMGGSFNPPHAGHRIAAEAAMKRLGLDQLWWLITPGNPLKSRDGLSAVNGRMDLVRQFAVGPKMKVTGFERELGTNYTAATLAFLKHRHPGVRFVWIMGADNLASFDRWQHWRSIADIMPIAVVDRPGWRLRGLSSPAALALSRWRLPESEARSLVDKKPPAWTLLTIRLSDLSSTALRNAATPAAAVTS</sequence>
<reference evidence="13 14" key="1">
    <citation type="journal article" date="2013" name="Genome Announc.">
        <title>Genome sequences for three denitrifying bacterial strains isolated from a uranium- and nitrate-contaminated subsurface environment.</title>
        <authorList>
            <person name="Venkatramanan R."/>
            <person name="Prakash O."/>
            <person name="Woyke T."/>
            <person name="Chain P."/>
            <person name="Goodwin L.A."/>
            <person name="Watson D."/>
            <person name="Brooks S."/>
            <person name="Kostka J.E."/>
            <person name="Green S.J."/>
        </authorList>
    </citation>
    <scope>NUCLEOTIDE SEQUENCE [LARGE SCALE GENOMIC DNA]</scope>
    <source>
        <strain evidence="13 14">1NES1</strain>
    </source>
</reference>
<keyword evidence="5 11" id="KW-0808">Transferase</keyword>
<evidence type="ECO:0000256" key="5">
    <source>
        <dbReference type="ARBA" id="ARBA00022679"/>
    </source>
</evidence>
<dbReference type="Proteomes" id="UP000005952">
    <property type="component" value="Chromosome"/>
</dbReference>
<evidence type="ECO:0000256" key="7">
    <source>
        <dbReference type="ARBA" id="ARBA00022741"/>
    </source>
</evidence>
<organism evidence="13 14">
    <name type="scientific">Hyphomicrobium denitrificans 1NES1</name>
    <dbReference type="NCBI Taxonomy" id="670307"/>
    <lineage>
        <taxon>Bacteria</taxon>
        <taxon>Pseudomonadati</taxon>
        <taxon>Pseudomonadota</taxon>
        <taxon>Alphaproteobacteria</taxon>
        <taxon>Hyphomicrobiales</taxon>
        <taxon>Hyphomicrobiaceae</taxon>
        <taxon>Hyphomicrobium</taxon>
    </lineage>
</organism>
<dbReference type="InterPro" id="IPR005248">
    <property type="entry name" value="NadD/NMNAT"/>
</dbReference>
<evidence type="ECO:0000256" key="8">
    <source>
        <dbReference type="ARBA" id="ARBA00022840"/>
    </source>
</evidence>
<evidence type="ECO:0000256" key="1">
    <source>
        <dbReference type="ARBA" id="ARBA00002324"/>
    </source>
</evidence>
<keyword evidence="4 11" id="KW-0662">Pyridine nucleotide biosynthesis</keyword>
<comment type="function">
    <text evidence="1 11">Catalyzes the reversible adenylation of nicotinate mononucleotide (NaMN) to nicotinic acid adenine dinucleotide (NaAD).</text>
</comment>
<dbReference type="UniPathway" id="UPA00253">
    <property type="reaction ID" value="UER00332"/>
</dbReference>
<dbReference type="PANTHER" id="PTHR39321:SF3">
    <property type="entry name" value="PHOSPHOPANTETHEINE ADENYLYLTRANSFERASE"/>
    <property type="match status" value="1"/>
</dbReference>
<dbReference type="Gene3D" id="3.40.50.620">
    <property type="entry name" value="HUPs"/>
    <property type="match status" value="1"/>
</dbReference>
<keyword evidence="7 11" id="KW-0547">Nucleotide-binding</keyword>
<evidence type="ECO:0000256" key="9">
    <source>
        <dbReference type="ARBA" id="ARBA00023027"/>
    </source>
</evidence>
<evidence type="ECO:0000256" key="10">
    <source>
        <dbReference type="ARBA" id="ARBA00048721"/>
    </source>
</evidence>
<dbReference type="InterPro" id="IPR004821">
    <property type="entry name" value="Cyt_trans-like"/>
</dbReference>
<dbReference type="Pfam" id="PF01467">
    <property type="entry name" value="CTP_transf_like"/>
    <property type="match status" value="1"/>
</dbReference>
<dbReference type="GO" id="GO:0004515">
    <property type="term" value="F:nicotinate-nucleotide adenylyltransferase activity"/>
    <property type="evidence" value="ECO:0007669"/>
    <property type="project" value="UniProtKB-UniRule"/>
</dbReference>
<proteinExistence type="inferred from homology"/>
<evidence type="ECO:0000256" key="2">
    <source>
        <dbReference type="ARBA" id="ARBA00005019"/>
    </source>
</evidence>
<dbReference type="CDD" id="cd02165">
    <property type="entry name" value="NMNAT"/>
    <property type="match status" value="1"/>
</dbReference>
<evidence type="ECO:0000256" key="3">
    <source>
        <dbReference type="ARBA" id="ARBA00009014"/>
    </source>
</evidence>
<protein>
    <recommendedName>
        <fullName evidence="11">Probable nicotinate-nucleotide adenylyltransferase</fullName>
        <ecNumber evidence="11">2.7.7.18</ecNumber>
    </recommendedName>
    <alternativeName>
        <fullName evidence="11">Deamido-NAD(+) diphosphorylase</fullName>
    </alternativeName>
    <alternativeName>
        <fullName evidence="11">Deamido-NAD(+) pyrophosphorylase</fullName>
    </alternativeName>
    <alternativeName>
        <fullName evidence="11">Nicotinate mononucleotide adenylyltransferase</fullName>
        <shortName evidence="11">NaMN adenylyltransferase</shortName>
    </alternativeName>
</protein>
<evidence type="ECO:0000256" key="11">
    <source>
        <dbReference type="HAMAP-Rule" id="MF_00244"/>
    </source>
</evidence>
<evidence type="ECO:0000313" key="14">
    <source>
        <dbReference type="Proteomes" id="UP000005952"/>
    </source>
</evidence>
<comment type="catalytic activity">
    <reaction evidence="10 11">
        <text>nicotinate beta-D-ribonucleotide + ATP + H(+) = deamido-NAD(+) + diphosphate</text>
        <dbReference type="Rhea" id="RHEA:22860"/>
        <dbReference type="ChEBI" id="CHEBI:15378"/>
        <dbReference type="ChEBI" id="CHEBI:30616"/>
        <dbReference type="ChEBI" id="CHEBI:33019"/>
        <dbReference type="ChEBI" id="CHEBI:57502"/>
        <dbReference type="ChEBI" id="CHEBI:58437"/>
        <dbReference type="EC" id="2.7.7.18"/>
    </reaction>
</comment>
<dbReference type="OrthoDB" id="5295945at2"/>
<evidence type="ECO:0000259" key="12">
    <source>
        <dbReference type="Pfam" id="PF01467"/>
    </source>
</evidence>
<evidence type="ECO:0000256" key="6">
    <source>
        <dbReference type="ARBA" id="ARBA00022695"/>
    </source>
</evidence>
<dbReference type="NCBIfam" id="TIGR00482">
    <property type="entry name" value="nicotinate (nicotinamide) nucleotide adenylyltransferase"/>
    <property type="match status" value="1"/>
</dbReference>
<dbReference type="NCBIfam" id="NF000843">
    <property type="entry name" value="PRK00071.2-2"/>
    <property type="match status" value="1"/>
</dbReference>
<dbReference type="STRING" id="670307.HYPDE_23598"/>
<comment type="pathway">
    <text evidence="2 11">Cofactor biosynthesis; NAD(+) biosynthesis; deamido-NAD(+) from nicotinate D-ribonucleotide: step 1/1.</text>
</comment>
<accession>N0B8M4</accession>
<dbReference type="PANTHER" id="PTHR39321">
    <property type="entry name" value="NICOTINATE-NUCLEOTIDE ADENYLYLTRANSFERASE-RELATED"/>
    <property type="match status" value="1"/>
</dbReference>
<keyword evidence="6 11" id="KW-0548">Nucleotidyltransferase</keyword>
<dbReference type="HAMAP" id="MF_00244">
    <property type="entry name" value="NaMN_adenylyltr"/>
    <property type="match status" value="1"/>
</dbReference>
<gene>
    <name evidence="11 13" type="primary">nadD</name>
    <name evidence="13" type="ORF">HYPDE_23598</name>
</gene>
<name>N0B8M4_9HYPH</name>
<dbReference type="AlphaFoldDB" id="N0B8M4"/>
<dbReference type="GO" id="GO:0005524">
    <property type="term" value="F:ATP binding"/>
    <property type="evidence" value="ECO:0007669"/>
    <property type="project" value="UniProtKB-KW"/>
</dbReference>
<dbReference type="HOGENOM" id="CLU_069765_2_0_5"/>
<evidence type="ECO:0000313" key="13">
    <source>
        <dbReference type="EMBL" id="AGK56405.1"/>
    </source>
</evidence>
<dbReference type="RefSeq" id="WP_015596443.1">
    <property type="nucleotide sequence ID" value="NC_021172.1"/>
</dbReference>
<feature type="domain" description="Cytidyltransferase-like" evidence="12">
    <location>
        <begin position="28"/>
        <end position="207"/>
    </location>
</feature>
<dbReference type="EC" id="2.7.7.18" evidence="11"/>
<dbReference type="InterPro" id="IPR014729">
    <property type="entry name" value="Rossmann-like_a/b/a_fold"/>
</dbReference>